<protein>
    <recommendedName>
        <fullName evidence="5">MARVEL domain-containing protein</fullName>
    </recommendedName>
</protein>
<sequence>MSKGGSGHGAFRKQPMVWPKLPFILVKLFQIICCSIVLSVMVFFSYHLRKDNYQVPWQFISLAILSAISLFSVFAVVLLFCCRVLNALFALILYSVLSLLWAFGTGILGKGMGGNTIRNCNTWRSSQGIAVCHLYKTLFAFCILGWFSMICGVILASSVRRRASSHKYQPANPTSLQQTTAYIPQSGIGQTSVPYGQGGTYKAHDSHTTYS</sequence>
<name>A0A3N4LDH0_9PEZI</name>
<evidence type="ECO:0008006" key="5">
    <source>
        <dbReference type="Google" id="ProtNLM"/>
    </source>
</evidence>
<accession>A0A3N4LDH0</accession>
<organism evidence="3 4">
    <name type="scientific">Terfezia boudieri ATCC MYA-4762</name>
    <dbReference type="NCBI Taxonomy" id="1051890"/>
    <lineage>
        <taxon>Eukaryota</taxon>
        <taxon>Fungi</taxon>
        <taxon>Dikarya</taxon>
        <taxon>Ascomycota</taxon>
        <taxon>Pezizomycotina</taxon>
        <taxon>Pezizomycetes</taxon>
        <taxon>Pezizales</taxon>
        <taxon>Pezizaceae</taxon>
        <taxon>Terfezia</taxon>
    </lineage>
</organism>
<evidence type="ECO:0000256" key="2">
    <source>
        <dbReference type="SAM" id="Phobius"/>
    </source>
</evidence>
<dbReference type="OrthoDB" id="5344006at2759"/>
<dbReference type="EMBL" id="ML121566">
    <property type="protein sequence ID" value="RPB20927.1"/>
    <property type="molecule type" value="Genomic_DNA"/>
</dbReference>
<feature type="region of interest" description="Disordered" evidence="1">
    <location>
        <begin position="191"/>
        <end position="211"/>
    </location>
</feature>
<feature type="compositionally biased region" description="Basic and acidic residues" evidence="1">
    <location>
        <begin position="202"/>
        <end position="211"/>
    </location>
</feature>
<gene>
    <name evidence="3" type="ORF">L211DRAFT_812601</name>
</gene>
<reference evidence="3 4" key="1">
    <citation type="journal article" date="2018" name="Nat. Ecol. Evol.">
        <title>Pezizomycetes genomes reveal the molecular basis of ectomycorrhizal truffle lifestyle.</title>
        <authorList>
            <person name="Murat C."/>
            <person name="Payen T."/>
            <person name="Noel B."/>
            <person name="Kuo A."/>
            <person name="Morin E."/>
            <person name="Chen J."/>
            <person name="Kohler A."/>
            <person name="Krizsan K."/>
            <person name="Balestrini R."/>
            <person name="Da Silva C."/>
            <person name="Montanini B."/>
            <person name="Hainaut M."/>
            <person name="Levati E."/>
            <person name="Barry K.W."/>
            <person name="Belfiori B."/>
            <person name="Cichocki N."/>
            <person name="Clum A."/>
            <person name="Dockter R.B."/>
            <person name="Fauchery L."/>
            <person name="Guy J."/>
            <person name="Iotti M."/>
            <person name="Le Tacon F."/>
            <person name="Lindquist E.A."/>
            <person name="Lipzen A."/>
            <person name="Malagnac F."/>
            <person name="Mello A."/>
            <person name="Molinier V."/>
            <person name="Miyauchi S."/>
            <person name="Poulain J."/>
            <person name="Riccioni C."/>
            <person name="Rubini A."/>
            <person name="Sitrit Y."/>
            <person name="Splivallo R."/>
            <person name="Traeger S."/>
            <person name="Wang M."/>
            <person name="Zifcakova L."/>
            <person name="Wipf D."/>
            <person name="Zambonelli A."/>
            <person name="Paolocci F."/>
            <person name="Nowrousian M."/>
            <person name="Ottonello S."/>
            <person name="Baldrian P."/>
            <person name="Spatafora J.W."/>
            <person name="Henrissat B."/>
            <person name="Nagy L.G."/>
            <person name="Aury J.M."/>
            <person name="Wincker P."/>
            <person name="Grigoriev I.V."/>
            <person name="Bonfante P."/>
            <person name="Martin F.M."/>
        </authorList>
    </citation>
    <scope>NUCLEOTIDE SEQUENCE [LARGE SCALE GENOMIC DNA]</scope>
    <source>
        <strain evidence="3 4">ATCC MYA-4762</strain>
    </source>
</reference>
<feature type="transmembrane region" description="Helical" evidence="2">
    <location>
        <begin position="21"/>
        <end position="47"/>
    </location>
</feature>
<feature type="transmembrane region" description="Helical" evidence="2">
    <location>
        <begin position="138"/>
        <end position="159"/>
    </location>
</feature>
<keyword evidence="2" id="KW-1133">Transmembrane helix</keyword>
<keyword evidence="2" id="KW-0812">Transmembrane</keyword>
<evidence type="ECO:0000313" key="3">
    <source>
        <dbReference type="EMBL" id="RPB20927.1"/>
    </source>
</evidence>
<keyword evidence="2" id="KW-0472">Membrane</keyword>
<dbReference type="Proteomes" id="UP000267821">
    <property type="component" value="Unassembled WGS sequence"/>
</dbReference>
<evidence type="ECO:0000313" key="4">
    <source>
        <dbReference type="Proteomes" id="UP000267821"/>
    </source>
</evidence>
<feature type="transmembrane region" description="Helical" evidence="2">
    <location>
        <begin position="88"/>
        <end position="108"/>
    </location>
</feature>
<evidence type="ECO:0000256" key="1">
    <source>
        <dbReference type="SAM" id="MobiDB-lite"/>
    </source>
</evidence>
<dbReference type="InParanoid" id="A0A3N4LDH0"/>
<keyword evidence="4" id="KW-1185">Reference proteome</keyword>
<proteinExistence type="predicted"/>
<feature type="transmembrane region" description="Helical" evidence="2">
    <location>
        <begin position="59"/>
        <end position="81"/>
    </location>
</feature>
<dbReference type="AlphaFoldDB" id="A0A3N4LDH0"/>